<dbReference type="Proteomes" id="UP000317904">
    <property type="component" value="Unassembled WGS sequence"/>
</dbReference>
<sequence>MAEFSNKTNLTTLNANKISEIAKVSERGITGDDLKYLRAVKGANFINHAKKLINSKFKINNKKVVTLNDFRNINTNGKVVKIRKWAMQQLEQLKATKIDNNWKNGSMSYKGNNTLNRTNAILNLLSFLYVNKDKWFVPKQADLARLKVIDDKNKIVKLSDLLK</sequence>
<comment type="caution">
    <text evidence="1">The sequence shown here is derived from an EMBL/GenBank/DDBJ whole genome shotgun (WGS) entry which is preliminary data.</text>
</comment>
<protein>
    <submittedName>
        <fullName evidence="1">Uncharacterized protein</fullName>
    </submittedName>
</protein>
<accession>A0A502M2J9</accession>
<gene>
    <name evidence="1" type="ORF">FJM01_01085</name>
</gene>
<organism evidence="1 2">
    <name type="scientific">Mycoplasma struthionis</name>
    <dbReference type="NCBI Taxonomy" id="538220"/>
    <lineage>
        <taxon>Bacteria</taxon>
        <taxon>Bacillati</taxon>
        <taxon>Mycoplasmatota</taxon>
        <taxon>Mollicutes</taxon>
        <taxon>Mycoplasmataceae</taxon>
        <taxon>Mycoplasma</taxon>
    </lineage>
</organism>
<dbReference type="AlphaFoldDB" id="A0A502M2J9"/>
<evidence type="ECO:0000313" key="2">
    <source>
        <dbReference type="Proteomes" id="UP000317904"/>
    </source>
</evidence>
<reference evidence="1 2" key="1">
    <citation type="submission" date="2019-06" db="EMBL/GenBank/DDBJ databases">
        <title>A comparative genomics study of ostrich specific Mycoplasmas.</title>
        <authorList>
            <person name="Botes A."/>
            <person name="Nel T."/>
        </authorList>
    </citation>
    <scope>NUCLEOTIDE SEQUENCE [LARGE SCALE GENOMIC DNA]</scope>
    <source>
        <strain evidence="1 2">Ms01</strain>
    </source>
</reference>
<evidence type="ECO:0000313" key="1">
    <source>
        <dbReference type="EMBL" id="TPI02328.1"/>
    </source>
</evidence>
<proteinExistence type="predicted"/>
<dbReference type="RefSeq" id="WP_140700977.1">
    <property type="nucleotide sequence ID" value="NZ_VFSY01000021.1"/>
</dbReference>
<name>A0A502M2J9_9MOLU</name>
<dbReference type="EMBL" id="VFSY01000021">
    <property type="protein sequence ID" value="TPI02328.1"/>
    <property type="molecule type" value="Genomic_DNA"/>
</dbReference>